<accession>A0A4Q0T5A0</accession>
<keyword evidence="2" id="KW-1185">Reference proteome</keyword>
<organism evidence="1 2">
    <name type="scientific">Granulicella sibirica</name>
    <dbReference type="NCBI Taxonomy" id="2479048"/>
    <lineage>
        <taxon>Bacteria</taxon>
        <taxon>Pseudomonadati</taxon>
        <taxon>Acidobacteriota</taxon>
        <taxon>Terriglobia</taxon>
        <taxon>Terriglobales</taxon>
        <taxon>Acidobacteriaceae</taxon>
        <taxon>Granulicella</taxon>
    </lineage>
</organism>
<evidence type="ECO:0000313" key="2">
    <source>
        <dbReference type="Proteomes" id="UP000289437"/>
    </source>
</evidence>
<dbReference type="Proteomes" id="UP000289437">
    <property type="component" value="Unassembled WGS sequence"/>
</dbReference>
<evidence type="ECO:0000313" key="1">
    <source>
        <dbReference type="EMBL" id="RXH57790.1"/>
    </source>
</evidence>
<comment type="caution">
    <text evidence="1">The sequence shown here is derived from an EMBL/GenBank/DDBJ whole genome shotgun (WGS) entry which is preliminary data.</text>
</comment>
<dbReference type="AlphaFoldDB" id="A0A4Q0T5A0"/>
<name>A0A4Q0T5A0_9BACT</name>
<proteinExistence type="predicted"/>
<reference evidence="1 2" key="1">
    <citation type="submission" date="2018-11" db="EMBL/GenBank/DDBJ databases">
        <authorList>
            <person name="Mardanov A.V."/>
            <person name="Ravin N.V."/>
            <person name="Dedysh S.N."/>
        </authorList>
    </citation>
    <scope>NUCLEOTIDE SEQUENCE [LARGE SCALE GENOMIC DNA]</scope>
    <source>
        <strain evidence="1 2">AF10</strain>
    </source>
</reference>
<gene>
    <name evidence="1" type="ORF">GRAN_1100</name>
</gene>
<protein>
    <submittedName>
        <fullName evidence="1">Uncharacterized protein</fullName>
    </submittedName>
</protein>
<sequence length="48" mass="5385">MVPRNPERQSQYGKQLRTKAYLPTTPQGSIFLAPVHTKGIQESCARPC</sequence>
<reference evidence="2" key="2">
    <citation type="submission" date="2019-02" db="EMBL/GenBank/DDBJ databases">
        <title>Granulicella sibirica sp. nov., a psychrotolerant acidobacterium isolated from an organic soil layer in forested tundra, West Siberia.</title>
        <authorList>
            <person name="Oshkin I.Y."/>
            <person name="Kulichevskaya I.S."/>
            <person name="Rijpstra W.I.C."/>
            <person name="Sinninghe Damste J.S."/>
            <person name="Rakitin A.L."/>
            <person name="Ravin N.V."/>
            <person name="Dedysh S.N."/>
        </authorList>
    </citation>
    <scope>NUCLEOTIDE SEQUENCE [LARGE SCALE GENOMIC DNA]</scope>
    <source>
        <strain evidence="2">AF10</strain>
    </source>
</reference>
<dbReference type="EMBL" id="RDSM01000001">
    <property type="protein sequence ID" value="RXH57790.1"/>
    <property type="molecule type" value="Genomic_DNA"/>
</dbReference>